<keyword evidence="4" id="KW-0378">Hydrolase</keyword>
<dbReference type="GO" id="GO:0045003">
    <property type="term" value="P:double-strand break repair via synthesis-dependent strand annealing"/>
    <property type="evidence" value="ECO:0007669"/>
    <property type="project" value="TreeGrafter"/>
</dbReference>
<feature type="compositionally biased region" description="Basic and acidic residues" evidence="8">
    <location>
        <begin position="1149"/>
        <end position="1159"/>
    </location>
</feature>
<keyword evidence="3" id="KW-0547">Nucleotide-binding</keyword>
<dbReference type="CDD" id="cd18801">
    <property type="entry name" value="SF2_C_FANCM_Hef"/>
    <property type="match status" value="1"/>
</dbReference>
<keyword evidence="6" id="KW-0067">ATP-binding</keyword>
<dbReference type="Gene3D" id="3.40.50.300">
    <property type="entry name" value="P-loop containing nucleotide triphosphate hydrolases"/>
    <property type="match status" value="2"/>
</dbReference>
<feature type="region of interest" description="Disordered" evidence="8">
    <location>
        <begin position="880"/>
        <end position="938"/>
    </location>
</feature>
<evidence type="ECO:0000256" key="3">
    <source>
        <dbReference type="ARBA" id="ARBA00022741"/>
    </source>
</evidence>
<dbReference type="Pfam" id="PF16783">
    <property type="entry name" value="FANCM-MHF_bd"/>
    <property type="match status" value="1"/>
</dbReference>
<evidence type="ECO:0000256" key="7">
    <source>
        <dbReference type="ARBA" id="ARBA00023242"/>
    </source>
</evidence>
<feature type="domain" description="Helicase C-terminal" evidence="10">
    <location>
        <begin position="501"/>
        <end position="675"/>
    </location>
</feature>
<feature type="compositionally biased region" description="Acidic residues" evidence="8">
    <location>
        <begin position="1261"/>
        <end position="1274"/>
    </location>
</feature>
<evidence type="ECO:0000256" key="8">
    <source>
        <dbReference type="SAM" id="MobiDB-lite"/>
    </source>
</evidence>
<dbReference type="Gene3D" id="1.20.1320.20">
    <property type="entry name" value="hef helicase domain"/>
    <property type="match status" value="1"/>
</dbReference>
<feature type="region of interest" description="Disordered" evidence="8">
    <location>
        <begin position="466"/>
        <end position="486"/>
    </location>
</feature>
<feature type="compositionally biased region" description="Low complexity" evidence="8">
    <location>
        <begin position="46"/>
        <end position="56"/>
    </location>
</feature>
<evidence type="ECO:0000256" key="1">
    <source>
        <dbReference type="ARBA" id="ARBA00004123"/>
    </source>
</evidence>
<comment type="subcellular location">
    <subcellularLocation>
        <location evidence="1">Nucleus</location>
    </subcellularLocation>
</comment>
<feature type="region of interest" description="Disordered" evidence="8">
    <location>
        <begin position="681"/>
        <end position="732"/>
    </location>
</feature>
<feature type="compositionally biased region" description="Acidic residues" evidence="8">
    <location>
        <begin position="1394"/>
        <end position="1403"/>
    </location>
</feature>
<dbReference type="GO" id="GO:0005634">
    <property type="term" value="C:nucleus"/>
    <property type="evidence" value="ECO:0007669"/>
    <property type="project" value="UniProtKB-SubCell"/>
</dbReference>
<dbReference type="InterPro" id="IPR031879">
    <property type="entry name" value="FANCM-MHF-bd"/>
</dbReference>
<dbReference type="SMART" id="SM00487">
    <property type="entry name" value="DEXDc"/>
    <property type="match status" value="1"/>
</dbReference>
<evidence type="ECO:0000256" key="4">
    <source>
        <dbReference type="ARBA" id="ARBA00022801"/>
    </source>
</evidence>
<dbReference type="GO" id="GO:0000400">
    <property type="term" value="F:four-way junction DNA binding"/>
    <property type="evidence" value="ECO:0007669"/>
    <property type="project" value="TreeGrafter"/>
</dbReference>
<dbReference type="InterPro" id="IPR001650">
    <property type="entry name" value="Helicase_C-like"/>
</dbReference>
<comment type="caution">
    <text evidence="11">The sequence shown here is derived from an EMBL/GenBank/DDBJ whole genome shotgun (WGS) entry which is preliminary data.</text>
</comment>
<dbReference type="InterPro" id="IPR039686">
    <property type="entry name" value="FANCM/Mph1-like_ID"/>
</dbReference>
<dbReference type="GO" id="GO:0005524">
    <property type="term" value="F:ATP binding"/>
    <property type="evidence" value="ECO:0007669"/>
    <property type="project" value="UniProtKB-KW"/>
</dbReference>
<dbReference type="Pfam" id="PF00271">
    <property type="entry name" value="Helicase_C"/>
    <property type="match status" value="1"/>
</dbReference>
<feature type="compositionally biased region" description="Acidic residues" evidence="8">
    <location>
        <begin position="1106"/>
        <end position="1118"/>
    </location>
</feature>
<dbReference type="GO" id="GO:0016787">
    <property type="term" value="F:hydrolase activity"/>
    <property type="evidence" value="ECO:0007669"/>
    <property type="project" value="UniProtKB-KW"/>
</dbReference>
<evidence type="ECO:0000256" key="5">
    <source>
        <dbReference type="ARBA" id="ARBA00022806"/>
    </source>
</evidence>
<evidence type="ECO:0000256" key="6">
    <source>
        <dbReference type="ARBA" id="ARBA00022840"/>
    </source>
</evidence>
<feature type="compositionally biased region" description="Acidic residues" evidence="8">
    <location>
        <begin position="1134"/>
        <end position="1148"/>
    </location>
</feature>
<dbReference type="Pfam" id="PF00270">
    <property type="entry name" value="DEAD"/>
    <property type="match status" value="1"/>
</dbReference>
<dbReference type="InterPro" id="IPR044749">
    <property type="entry name" value="FANCM_DEXDc"/>
</dbReference>
<feature type="compositionally biased region" description="Polar residues" evidence="8">
    <location>
        <begin position="1288"/>
        <end position="1301"/>
    </location>
</feature>
<dbReference type="SMART" id="SM00490">
    <property type="entry name" value="HELICc"/>
    <property type="match status" value="1"/>
</dbReference>
<evidence type="ECO:0000259" key="10">
    <source>
        <dbReference type="PROSITE" id="PS51194"/>
    </source>
</evidence>
<dbReference type="SUPFAM" id="SSF52540">
    <property type="entry name" value="P-loop containing nucleoside triphosphate hydrolases"/>
    <property type="match status" value="1"/>
</dbReference>
<dbReference type="CDD" id="cd12091">
    <property type="entry name" value="FANCM_ID"/>
    <property type="match status" value="1"/>
</dbReference>
<protein>
    <submittedName>
        <fullName evidence="11">Fanconi anemia group M protein</fullName>
    </submittedName>
</protein>
<dbReference type="GO" id="GO:0009378">
    <property type="term" value="F:four-way junction helicase activity"/>
    <property type="evidence" value="ECO:0007669"/>
    <property type="project" value="TreeGrafter"/>
</dbReference>
<dbReference type="FunFam" id="3.40.50.300:FF:000861">
    <property type="entry name" value="Fanconi anemia, complementation group M"/>
    <property type="match status" value="1"/>
</dbReference>
<feature type="domain" description="Helicase ATP-binding" evidence="9">
    <location>
        <begin position="141"/>
        <end position="309"/>
    </location>
</feature>
<dbReference type="InterPro" id="IPR011545">
    <property type="entry name" value="DEAD/DEAH_box_helicase_dom"/>
</dbReference>
<gene>
    <name evidence="11" type="ORF">GBAR_LOCUS2604</name>
</gene>
<evidence type="ECO:0000259" key="9">
    <source>
        <dbReference type="PROSITE" id="PS51192"/>
    </source>
</evidence>
<name>A0AA35W550_GEOBA</name>
<sequence>MQKSKQATLFRSWGGKKPLSDGNARYRGKGKAPARWSGKNPPCQDASAKNAPSASYSSNNAAFVDLTEGEEFGFKDVQELDRFFEDDVTEEIGGERAAVAEPATSAHNSSVLEEVPGFDHAAGEQWIYPINYPVRDYQFNIVQKCLFRNTLVCLPTGLGKTFIAAVVMFNFYRWYPTGKVVFMAPTKPLVTQQIEACHNIMGIPQIHLAEMTGNLPPKERAAQWISKRVFFLTPQVMQNDITKGACPADLVRCVVFDEAHKALGNYSYCQVVKELSGRGVVFRVLALSATPGNDLKAVQQVVTNLQLSHIELRADDSFDIQPYTHQRKVELHVVPLEGEILLVKNAFLEVLSGVIGRLAKFGVVYSANPERLSKFGLLQARDGFRQCPPHGVRPGSIESDFATAISLYHAYDLLLLHGLRPFHHYLAHTFSNGSYPRAQQEVDRHPEMARHLRDLRRKLTASSSRVVGCGGVGRSPRSSHYTSPSQCSAPDLFYGHPKLRKLEEVVLEHFRRCGAQSADGTGGRGPNTETRVMVFSQYRESVQEIADLLSSHAPLVRVMSFVGHGTTGKSTSKGLTQREQTEVVRKFREGGYNTLVATCVGEEGLDIGEVDLIVCFDAHKSPIRLVQRMGRTGRKRSGRIVVIVTQGKEEQTYRKSQSNKHSIHKAIRQNSRSLNFFPHAPRMVPRHMTPQSLKQPMTVEEYKPSERGQRGRGRRQPRLSLGPPALSRASQRGCLSHQELEEWSKRFSLPDRELRACERAVGECFRHQPILGLSHLKRGKQGVLDTPIDNRVNRNHSTTGTPLNASVVQKFPLSLSKWIRWQTGQTHFKMVGPSEKGKQFVSLLEFLDLMYSCDGLGESYATEMAAFFDPEDIRTVGAAASTEGVSTAGSGGEKGRGGRRARRRLASGSSDDDEFLDEGVGRSQSVGRGEQCSKPTTNEDVLVTEEMSPHLPDRQSPIPSVDDRDLPAALQHAIPRPPSCDSLDWLDDIQPSQISTPLPSRSSSTSANPHSPPHTSRDFQFAFPHTPPSSRKSKTPFVTPLTTPPHRKPEHNRQPVGDTSTTDEASAHFESMDLFNDISSAVLFDDFSDVGTSQTAQEQSVKAVQEEMEEREVAEEAGEGGSIDDALNITSIPESEDDGEEGEEIQENGDEKGGMEVHCDSQNGDVSEESLIGGCGQRRRKFARPDFLLTQAPPKSPPISPMESSGTAPGSGDYEDFLLEPLSRRLRKRGVFVERERESGEAGRKKVRLEPEEYLDKEAELSGEGEGSGEEEEVERGADEYNMEDSFINDNSVLTQVTPSQLPKEKLRSKKFSPVNMADVYRQSLMSPHSDHLFVGRRGGGGYRMVLSQRHQILNRCLAKAGGRRLFDGERRRGEDVSSESGESEAEEVRVCYGEEDEKEIEDSQSIGEPWEWGDEEESGGTRTHHPRLSGEEDIVSPSLLVSVEPQPTPSCYNLEVEGWLSESGSCWSDEDPTTASIILD</sequence>
<dbReference type="GO" id="GO:0036297">
    <property type="term" value="P:interstrand cross-link repair"/>
    <property type="evidence" value="ECO:0007669"/>
    <property type="project" value="TreeGrafter"/>
</dbReference>
<feature type="compositionally biased region" description="Low complexity" evidence="8">
    <location>
        <begin position="992"/>
        <end position="1009"/>
    </location>
</feature>
<keyword evidence="5" id="KW-0347">Helicase</keyword>
<feature type="region of interest" description="Disordered" evidence="8">
    <location>
        <begin position="1091"/>
        <end position="1219"/>
    </location>
</feature>
<keyword evidence="7" id="KW-0539">Nucleus</keyword>
<dbReference type="GO" id="GO:0043138">
    <property type="term" value="F:3'-5' DNA helicase activity"/>
    <property type="evidence" value="ECO:0007669"/>
    <property type="project" value="InterPro"/>
</dbReference>
<dbReference type="InterPro" id="IPR027417">
    <property type="entry name" value="P-loop_NTPase"/>
</dbReference>
<dbReference type="Proteomes" id="UP001174909">
    <property type="component" value="Unassembled WGS sequence"/>
</dbReference>
<feature type="region of interest" description="Disordered" evidence="8">
    <location>
        <begin position="1370"/>
        <end position="1443"/>
    </location>
</feature>
<accession>A0AA35W550</accession>
<keyword evidence="12" id="KW-1185">Reference proteome</keyword>
<evidence type="ECO:0000313" key="11">
    <source>
        <dbReference type="EMBL" id="CAI7999088.1"/>
    </source>
</evidence>
<feature type="compositionally biased region" description="Polar residues" evidence="8">
    <location>
        <begin position="1091"/>
        <end position="1100"/>
    </location>
</feature>
<feature type="region of interest" description="Disordered" evidence="8">
    <location>
        <begin position="1233"/>
        <end position="1306"/>
    </location>
</feature>
<dbReference type="PANTHER" id="PTHR14025">
    <property type="entry name" value="FANCONI ANEMIA GROUP M FANCM FAMILY MEMBER"/>
    <property type="match status" value="1"/>
</dbReference>
<dbReference type="CDD" id="cd18033">
    <property type="entry name" value="DEXDc_FANCM"/>
    <property type="match status" value="1"/>
</dbReference>
<dbReference type="EMBL" id="CASHTH010000355">
    <property type="protein sequence ID" value="CAI7999088.1"/>
    <property type="molecule type" value="Genomic_DNA"/>
</dbReference>
<dbReference type="InterPro" id="IPR014001">
    <property type="entry name" value="Helicase_ATP-bd"/>
</dbReference>
<evidence type="ECO:0000313" key="12">
    <source>
        <dbReference type="Proteomes" id="UP001174909"/>
    </source>
</evidence>
<evidence type="ECO:0000256" key="2">
    <source>
        <dbReference type="ARBA" id="ARBA00009889"/>
    </source>
</evidence>
<proteinExistence type="inferred from homology"/>
<dbReference type="PANTHER" id="PTHR14025:SF20">
    <property type="entry name" value="FANCONI ANEMIA GROUP M PROTEIN"/>
    <property type="match status" value="1"/>
</dbReference>
<dbReference type="PROSITE" id="PS51194">
    <property type="entry name" value="HELICASE_CTER"/>
    <property type="match status" value="1"/>
</dbReference>
<feature type="region of interest" description="Disordered" evidence="8">
    <location>
        <begin position="1"/>
        <end position="56"/>
    </location>
</feature>
<feature type="region of interest" description="Disordered" evidence="8">
    <location>
        <begin position="972"/>
        <end position="1068"/>
    </location>
</feature>
<feature type="compositionally biased region" description="Basic and acidic residues" evidence="8">
    <location>
        <begin position="700"/>
        <end position="709"/>
    </location>
</feature>
<organism evidence="11 12">
    <name type="scientific">Geodia barretti</name>
    <name type="common">Barrett's horny sponge</name>
    <dbReference type="NCBI Taxonomy" id="519541"/>
    <lineage>
        <taxon>Eukaryota</taxon>
        <taxon>Metazoa</taxon>
        <taxon>Porifera</taxon>
        <taxon>Demospongiae</taxon>
        <taxon>Heteroscleromorpha</taxon>
        <taxon>Tetractinellida</taxon>
        <taxon>Astrophorina</taxon>
        <taxon>Geodiidae</taxon>
        <taxon>Geodia</taxon>
    </lineage>
</organism>
<comment type="similarity">
    <text evidence="2">Belongs to the DEAD box helicase family. DEAH subfamily. FANCM sub-subfamily.</text>
</comment>
<reference evidence="11" key="1">
    <citation type="submission" date="2023-03" db="EMBL/GenBank/DDBJ databases">
        <authorList>
            <person name="Steffen K."/>
            <person name="Cardenas P."/>
        </authorList>
    </citation>
    <scope>NUCLEOTIDE SEQUENCE</scope>
</reference>
<dbReference type="PROSITE" id="PS51192">
    <property type="entry name" value="HELICASE_ATP_BIND_1"/>
    <property type="match status" value="1"/>
</dbReference>
<feature type="compositionally biased region" description="Basic and acidic residues" evidence="8">
    <location>
        <begin position="1233"/>
        <end position="1260"/>
    </location>
</feature>